<dbReference type="EMBL" id="BAAANN010000008">
    <property type="protein sequence ID" value="GAA1954251.1"/>
    <property type="molecule type" value="Genomic_DNA"/>
</dbReference>
<reference evidence="1 2" key="1">
    <citation type="journal article" date="2019" name="Int. J. Syst. Evol. Microbiol.">
        <title>The Global Catalogue of Microorganisms (GCM) 10K type strain sequencing project: providing services to taxonomists for standard genome sequencing and annotation.</title>
        <authorList>
            <consortium name="The Broad Institute Genomics Platform"/>
            <consortium name="The Broad Institute Genome Sequencing Center for Infectious Disease"/>
            <person name="Wu L."/>
            <person name="Ma J."/>
        </authorList>
    </citation>
    <scope>NUCLEOTIDE SEQUENCE [LARGE SCALE GENOMIC DNA]</scope>
    <source>
        <strain evidence="1 2">JCM 14545</strain>
    </source>
</reference>
<gene>
    <name evidence="1" type="ORF">GCM10009754_24590</name>
</gene>
<proteinExistence type="predicted"/>
<accession>A0ABN2QKS5</accession>
<dbReference type="Proteomes" id="UP001501116">
    <property type="component" value="Unassembled WGS sequence"/>
</dbReference>
<evidence type="ECO:0000313" key="1">
    <source>
        <dbReference type="EMBL" id="GAA1954251.1"/>
    </source>
</evidence>
<sequence length="77" mass="8058">MAGELSLGHADELPSGTDPAAYVLAVGAHTPQHYGALSLRLMSEEIEANAVERIEIAKSQPRYHKRKVATGSCGAAG</sequence>
<keyword evidence="2" id="KW-1185">Reference proteome</keyword>
<comment type="caution">
    <text evidence="1">The sequence shown here is derived from an EMBL/GenBank/DDBJ whole genome shotgun (WGS) entry which is preliminary data.</text>
</comment>
<name>A0ABN2QKS5_9PSEU</name>
<protein>
    <submittedName>
        <fullName evidence="1">Uncharacterized protein</fullName>
    </submittedName>
</protein>
<organism evidence="1 2">
    <name type="scientific">Amycolatopsis minnesotensis</name>
    <dbReference type="NCBI Taxonomy" id="337894"/>
    <lineage>
        <taxon>Bacteria</taxon>
        <taxon>Bacillati</taxon>
        <taxon>Actinomycetota</taxon>
        <taxon>Actinomycetes</taxon>
        <taxon>Pseudonocardiales</taxon>
        <taxon>Pseudonocardiaceae</taxon>
        <taxon>Amycolatopsis</taxon>
    </lineage>
</organism>
<evidence type="ECO:0000313" key="2">
    <source>
        <dbReference type="Proteomes" id="UP001501116"/>
    </source>
</evidence>